<feature type="transmembrane region" description="Helical" evidence="9">
    <location>
        <begin position="401"/>
        <end position="419"/>
    </location>
</feature>
<dbReference type="Proteomes" id="UP000002772">
    <property type="component" value="Unassembled WGS sequence"/>
</dbReference>
<dbReference type="eggNOG" id="COG1757">
    <property type="taxonomic scope" value="Bacteria"/>
</dbReference>
<feature type="transmembrane region" description="Helical" evidence="9">
    <location>
        <begin position="189"/>
        <end position="208"/>
    </location>
</feature>
<comment type="subcellular location">
    <subcellularLocation>
        <location evidence="1">Cell membrane</location>
        <topology evidence="1">Multi-pass membrane protein</topology>
    </subcellularLocation>
</comment>
<organism evidence="11 12">
    <name type="scientific">Hallella multisaccharivorax DSM 17128</name>
    <dbReference type="NCBI Taxonomy" id="688246"/>
    <lineage>
        <taxon>Bacteria</taxon>
        <taxon>Pseudomonadati</taxon>
        <taxon>Bacteroidota</taxon>
        <taxon>Bacteroidia</taxon>
        <taxon>Bacteroidales</taxon>
        <taxon>Prevotellaceae</taxon>
        <taxon>Hallella</taxon>
    </lineage>
</organism>
<proteinExistence type="inferred from homology"/>
<evidence type="ECO:0000256" key="7">
    <source>
        <dbReference type="ARBA" id="ARBA00023136"/>
    </source>
</evidence>
<evidence type="ECO:0000313" key="12">
    <source>
        <dbReference type="Proteomes" id="UP000002772"/>
    </source>
</evidence>
<dbReference type="STRING" id="688246.Premu_1223"/>
<dbReference type="RefSeq" id="WP_007573877.1">
    <property type="nucleotide sequence ID" value="NZ_BPTS01000001.1"/>
</dbReference>
<dbReference type="GO" id="GO:0015297">
    <property type="term" value="F:antiporter activity"/>
    <property type="evidence" value="ECO:0007669"/>
    <property type="project" value="UniProtKB-KW"/>
</dbReference>
<name>F8N974_9BACT</name>
<evidence type="ECO:0000256" key="8">
    <source>
        <dbReference type="ARBA" id="ARBA00038435"/>
    </source>
</evidence>
<dbReference type="PANTHER" id="PTHR33451:SF5">
    <property type="entry name" value="NA+_H+ ANTIPORTER"/>
    <property type="match status" value="1"/>
</dbReference>
<evidence type="ECO:0000256" key="5">
    <source>
        <dbReference type="ARBA" id="ARBA00022692"/>
    </source>
</evidence>
<gene>
    <name evidence="11" type="ORF">Premu_1223</name>
</gene>
<evidence type="ECO:0000256" key="2">
    <source>
        <dbReference type="ARBA" id="ARBA00022448"/>
    </source>
</evidence>
<evidence type="ECO:0000256" key="9">
    <source>
        <dbReference type="SAM" id="Phobius"/>
    </source>
</evidence>
<keyword evidence="6 9" id="KW-1133">Transmembrane helix</keyword>
<evidence type="ECO:0000256" key="3">
    <source>
        <dbReference type="ARBA" id="ARBA00022449"/>
    </source>
</evidence>
<keyword evidence="3" id="KW-0050">Antiport</keyword>
<keyword evidence="2" id="KW-0813">Transport</keyword>
<evidence type="ECO:0000256" key="6">
    <source>
        <dbReference type="ARBA" id="ARBA00022989"/>
    </source>
</evidence>
<dbReference type="OrthoDB" id="9790605at2"/>
<feature type="domain" description="Na+/H+ antiporter NhaC-like C-terminal" evidence="10">
    <location>
        <begin position="232"/>
        <end position="417"/>
    </location>
</feature>
<feature type="transmembrane region" description="Helical" evidence="9">
    <location>
        <begin position="229"/>
        <end position="259"/>
    </location>
</feature>
<dbReference type="AlphaFoldDB" id="F8N974"/>
<feature type="transmembrane region" description="Helical" evidence="9">
    <location>
        <begin position="31"/>
        <end position="48"/>
    </location>
</feature>
<dbReference type="Pfam" id="PF03553">
    <property type="entry name" value="Na_H_antiporter"/>
    <property type="match status" value="2"/>
</dbReference>
<dbReference type="HOGENOM" id="CLU_043525_0_0_10"/>
<feature type="transmembrane region" description="Helical" evidence="9">
    <location>
        <begin position="5"/>
        <end position="25"/>
    </location>
</feature>
<keyword evidence="5 9" id="KW-0812">Transmembrane</keyword>
<evidence type="ECO:0000313" key="11">
    <source>
        <dbReference type="EMBL" id="EGN56652.1"/>
    </source>
</evidence>
<feature type="transmembrane region" description="Helical" evidence="9">
    <location>
        <begin position="148"/>
        <end position="169"/>
    </location>
</feature>
<feature type="domain" description="Na+/H+ antiporter NhaC-like C-terminal" evidence="10">
    <location>
        <begin position="35"/>
        <end position="208"/>
    </location>
</feature>
<dbReference type="GO" id="GO:0005886">
    <property type="term" value="C:plasma membrane"/>
    <property type="evidence" value="ECO:0007669"/>
    <property type="project" value="UniProtKB-SubCell"/>
</dbReference>
<dbReference type="EMBL" id="GL945017">
    <property type="protein sequence ID" value="EGN56652.1"/>
    <property type="molecule type" value="Genomic_DNA"/>
</dbReference>
<feature type="transmembrane region" description="Helical" evidence="9">
    <location>
        <begin position="369"/>
        <end position="389"/>
    </location>
</feature>
<protein>
    <submittedName>
        <fullName evidence="11">Na+/H+ antiporter NhaC</fullName>
    </submittedName>
</protein>
<evidence type="ECO:0000256" key="1">
    <source>
        <dbReference type="ARBA" id="ARBA00004651"/>
    </source>
</evidence>
<keyword evidence="7 9" id="KW-0472">Membrane</keyword>
<feature type="transmembrane region" description="Helical" evidence="9">
    <location>
        <begin position="265"/>
        <end position="289"/>
    </location>
</feature>
<feature type="transmembrane region" description="Helical" evidence="9">
    <location>
        <begin position="69"/>
        <end position="87"/>
    </location>
</feature>
<dbReference type="InterPro" id="IPR018461">
    <property type="entry name" value="Na/H_Antiport_NhaC-like_C"/>
</dbReference>
<keyword evidence="12" id="KW-1185">Reference proteome</keyword>
<sequence length="424" mass="44619">MNKGFLALSPLIVFISLYLLLSLLAGDFSRVPMTVVFLFASIYAVATSTKFSLKERIDIYGQGASTPNLLLMLWIYVLAGAFAQSAKGMGSIDATVNLALGILPPSMILPGLFIAACFISISIGTSVGTVVTLVPIAAGIASQTGSNVALMTAVIVGGAYFGDNLSFISDTTVVATQTLEVSMKDKFKVNSFIVAPAVIIVLAIYAYMGYGMQAPAHVGQTDFLKVIPYIAVLVMAVVGLNVMAVLALGVLLCGAIGIVCGSYNFFSWLNAMGSGIIGMGELIIIAMMAGGMLEIIRVNGGIDYIIEKLSARVHGKRGAQFSVAALVSLVDVCTANNTVAILTVGNIAKQIGEKYGVDPRKTASILDTFSCAVQGIIPYGVQMLLAAGLAHVEPVDIVPFLYYPFALGIAASFSIWLRYPKRYS</sequence>
<accession>F8N974</accession>
<feature type="transmembrane region" description="Helical" evidence="9">
    <location>
        <begin position="107"/>
        <end position="136"/>
    </location>
</feature>
<reference evidence="12" key="1">
    <citation type="journal article" date="2011" name="Stand. Genomic Sci.">
        <title>Non-contiguous finished genome sequence of the opportunistic oral pathogen Prevotella multisaccharivorax type strain (PPPA20).</title>
        <authorList>
            <person name="Pati A."/>
            <person name="Gronow S."/>
            <person name="Lu M."/>
            <person name="Lapidus A."/>
            <person name="Nolan M."/>
            <person name="Lucas S."/>
            <person name="Hammon N."/>
            <person name="Deshpande S."/>
            <person name="Cheng J.F."/>
            <person name="Tapia R."/>
            <person name="Han C."/>
            <person name="Goodwin L."/>
            <person name="Pitluck S."/>
            <person name="Liolios K."/>
            <person name="Pagani I."/>
            <person name="Mavromatis K."/>
            <person name="Mikhailova N."/>
            <person name="Huntemann M."/>
            <person name="Chen A."/>
            <person name="Palaniappan K."/>
            <person name="Land M."/>
            <person name="Hauser L."/>
            <person name="Detter J.C."/>
            <person name="Brambilla E.M."/>
            <person name="Rohde M."/>
            <person name="Goker M."/>
            <person name="Woyke T."/>
            <person name="Bristow J."/>
            <person name="Eisen J.A."/>
            <person name="Markowitz V."/>
            <person name="Hugenholtz P."/>
            <person name="Kyrpides N.C."/>
            <person name="Klenk H.P."/>
            <person name="Ivanova N."/>
        </authorList>
    </citation>
    <scope>NUCLEOTIDE SEQUENCE [LARGE SCALE GENOMIC DNA]</scope>
    <source>
        <strain evidence="12">DSM 17128</strain>
    </source>
</reference>
<comment type="similarity">
    <text evidence="8">Belongs to the NhaC Na(+)/H(+) (TC 2.A.35) antiporter family.</text>
</comment>
<evidence type="ECO:0000256" key="4">
    <source>
        <dbReference type="ARBA" id="ARBA00022475"/>
    </source>
</evidence>
<dbReference type="PANTHER" id="PTHR33451">
    <property type="entry name" value="MALATE-2H(+)/NA(+)-LACTATE ANTIPORTER"/>
    <property type="match status" value="1"/>
</dbReference>
<evidence type="ECO:0000259" key="10">
    <source>
        <dbReference type="Pfam" id="PF03553"/>
    </source>
</evidence>
<dbReference type="InterPro" id="IPR052180">
    <property type="entry name" value="NhaC_Na-H+_Antiporter"/>
</dbReference>
<keyword evidence="4" id="KW-1003">Cell membrane</keyword>